<sequence>MRTYAIGDIHGAAEPLERLLDRLDADHDDVRLWFVGDLVNRGPDSAGVIRRVRGLGERAITILGNHDLSLLALAQKDDATDRANASLQDLLRAADRDVLLDWLRHRPLMHRDATLDWTMVHAGLPAEWSVAEAQTEARALEAALQGPGHAAFLDALFGNTPALWAPDLTGIERLRYTANALTRQRFVHPDGRLEMDYKKTLADAPPALIPWFAMPERASARQRIVFGHWSALEHVAWPKHNVWGIDTGAAWAGQLSALRLDTPEPELIQVEAASASA</sequence>
<dbReference type="Proteomes" id="UP000285123">
    <property type="component" value="Unassembled WGS sequence"/>
</dbReference>
<dbReference type="Gene3D" id="3.60.21.10">
    <property type="match status" value="1"/>
</dbReference>
<evidence type="ECO:0000256" key="8">
    <source>
        <dbReference type="ARBA" id="ARBA00049417"/>
    </source>
</evidence>
<dbReference type="GO" id="GO:0008803">
    <property type="term" value="F:bis(5'-nucleosyl)-tetraphosphatase (symmetrical) activity"/>
    <property type="evidence" value="ECO:0007669"/>
    <property type="project" value="UniProtKB-EC"/>
</dbReference>
<gene>
    <name evidence="10" type="ORF">SAHL_12770</name>
</gene>
<accession>A0A423PLI3</accession>
<dbReference type="InterPro" id="IPR029052">
    <property type="entry name" value="Metallo-depent_PP-like"/>
</dbReference>
<evidence type="ECO:0000256" key="1">
    <source>
        <dbReference type="ARBA" id="ARBA00003413"/>
    </source>
</evidence>
<dbReference type="PANTHER" id="PTHR40942">
    <property type="match status" value="1"/>
</dbReference>
<evidence type="ECO:0000256" key="2">
    <source>
        <dbReference type="ARBA" id="ARBA00005419"/>
    </source>
</evidence>
<dbReference type="InterPro" id="IPR004617">
    <property type="entry name" value="ApaH"/>
</dbReference>
<name>A0A423PLI3_9GAMM</name>
<evidence type="ECO:0000256" key="5">
    <source>
        <dbReference type="ARBA" id="ARBA00031248"/>
    </source>
</evidence>
<dbReference type="OrthoDB" id="9807890at2"/>
<comment type="caution">
    <text evidence="10">The sequence shown here is derived from an EMBL/GenBank/DDBJ whole genome shotgun (WGS) entry which is preliminary data.</text>
</comment>
<evidence type="ECO:0000256" key="6">
    <source>
        <dbReference type="ARBA" id="ARBA00032248"/>
    </source>
</evidence>
<dbReference type="AlphaFoldDB" id="A0A423PLI3"/>
<evidence type="ECO:0000259" key="9">
    <source>
        <dbReference type="Pfam" id="PF00149"/>
    </source>
</evidence>
<evidence type="ECO:0000313" key="11">
    <source>
        <dbReference type="Proteomes" id="UP000285123"/>
    </source>
</evidence>
<organism evidence="10 11">
    <name type="scientific">Salinisphaera orenii YIM 95161</name>
    <dbReference type="NCBI Taxonomy" id="1051139"/>
    <lineage>
        <taxon>Bacteria</taxon>
        <taxon>Pseudomonadati</taxon>
        <taxon>Pseudomonadota</taxon>
        <taxon>Gammaproteobacteria</taxon>
        <taxon>Salinisphaerales</taxon>
        <taxon>Salinisphaeraceae</taxon>
        <taxon>Salinisphaera</taxon>
    </lineage>
</organism>
<keyword evidence="4" id="KW-0378">Hydrolase</keyword>
<dbReference type="EMBL" id="AYKF01000100">
    <property type="protein sequence ID" value="ROO26457.1"/>
    <property type="molecule type" value="Genomic_DNA"/>
</dbReference>
<evidence type="ECO:0000256" key="4">
    <source>
        <dbReference type="ARBA" id="ARBA00022801"/>
    </source>
</evidence>
<reference evidence="10 11" key="1">
    <citation type="submission" date="2013-10" db="EMBL/GenBank/DDBJ databases">
        <title>Salinisphaera halophila YIM 95161 Genome Sequencing.</title>
        <authorList>
            <person name="Lai Q."/>
            <person name="Li C."/>
            <person name="Shao Z."/>
        </authorList>
    </citation>
    <scope>NUCLEOTIDE SEQUENCE [LARGE SCALE GENOMIC DNA]</scope>
    <source>
        <strain evidence="10 11">YIM 95161</strain>
    </source>
</reference>
<dbReference type="PIRSF" id="PIRSF000903">
    <property type="entry name" value="B5n-ttraPtase_sm"/>
    <property type="match status" value="1"/>
</dbReference>
<dbReference type="PANTHER" id="PTHR40942:SF4">
    <property type="entry name" value="CYTOCHROME C5"/>
    <property type="match status" value="1"/>
</dbReference>
<protein>
    <recommendedName>
        <fullName evidence="3">bis(5'-nucleosyl)-tetraphosphatase (symmetrical)</fullName>
        <ecNumber evidence="3">3.6.1.41</ecNumber>
    </recommendedName>
    <alternativeName>
        <fullName evidence="6">Ap4A hydrolase</fullName>
    </alternativeName>
    <alternativeName>
        <fullName evidence="5">Diadenosine 5',5'''-P1,P4-tetraphosphate pyrophosphohydrolase</fullName>
    </alternativeName>
    <alternativeName>
        <fullName evidence="7">Diadenosine tetraphosphatase</fullName>
    </alternativeName>
</protein>
<evidence type="ECO:0000256" key="3">
    <source>
        <dbReference type="ARBA" id="ARBA00012506"/>
    </source>
</evidence>
<dbReference type="EC" id="3.6.1.41" evidence="3"/>
<dbReference type="InterPro" id="IPR004843">
    <property type="entry name" value="Calcineurin-like_PHP"/>
</dbReference>
<proteinExistence type="inferred from homology"/>
<comment type="function">
    <text evidence="1">Hydrolyzes diadenosine 5',5'''-P1,P4-tetraphosphate to yield ADP.</text>
</comment>
<dbReference type="SUPFAM" id="SSF56300">
    <property type="entry name" value="Metallo-dependent phosphatases"/>
    <property type="match status" value="1"/>
</dbReference>
<comment type="similarity">
    <text evidence="2">Belongs to the Ap4A hydrolase family.</text>
</comment>
<dbReference type="Pfam" id="PF00149">
    <property type="entry name" value="Metallophos"/>
    <property type="match status" value="1"/>
</dbReference>
<dbReference type="NCBIfam" id="NF001204">
    <property type="entry name" value="PRK00166.1"/>
    <property type="match status" value="1"/>
</dbReference>
<comment type="catalytic activity">
    <reaction evidence="8">
        <text>P(1),P(4)-bis(5'-adenosyl) tetraphosphate + H2O = 2 ADP + 2 H(+)</text>
        <dbReference type="Rhea" id="RHEA:24252"/>
        <dbReference type="ChEBI" id="CHEBI:15377"/>
        <dbReference type="ChEBI" id="CHEBI:15378"/>
        <dbReference type="ChEBI" id="CHEBI:58141"/>
        <dbReference type="ChEBI" id="CHEBI:456216"/>
        <dbReference type="EC" id="3.6.1.41"/>
    </reaction>
</comment>
<feature type="domain" description="Calcineurin-like phosphoesterase" evidence="9">
    <location>
        <begin position="1"/>
        <end position="146"/>
    </location>
</feature>
<dbReference type="NCBIfam" id="TIGR00668">
    <property type="entry name" value="apaH"/>
    <property type="match status" value="1"/>
</dbReference>
<evidence type="ECO:0000256" key="7">
    <source>
        <dbReference type="ARBA" id="ARBA00033210"/>
    </source>
</evidence>
<dbReference type="RefSeq" id="WP_123591797.1">
    <property type="nucleotide sequence ID" value="NZ_AYKF01000100.1"/>
</dbReference>
<evidence type="ECO:0000313" key="10">
    <source>
        <dbReference type="EMBL" id="ROO26457.1"/>
    </source>
</evidence>